<feature type="compositionally biased region" description="Pro residues" evidence="2">
    <location>
        <begin position="410"/>
        <end position="427"/>
    </location>
</feature>
<dbReference type="GO" id="GO:0005737">
    <property type="term" value="C:cytoplasm"/>
    <property type="evidence" value="ECO:0007669"/>
    <property type="project" value="InterPro"/>
</dbReference>
<evidence type="ECO:0000256" key="2">
    <source>
        <dbReference type="SAM" id="MobiDB-lite"/>
    </source>
</evidence>
<protein>
    <recommendedName>
        <fullName evidence="3">BAR domain-containing protein</fullName>
    </recommendedName>
</protein>
<dbReference type="Gene3D" id="1.20.1270.60">
    <property type="entry name" value="Arfaptin homology (AH) domain/BAR domain"/>
    <property type="match status" value="1"/>
</dbReference>
<feature type="domain" description="BAR" evidence="3">
    <location>
        <begin position="15"/>
        <end position="239"/>
    </location>
</feature>
<feature type="compositionally biased region" description="Polar residues" evidence="2">
    <location>
        <begin position="290"/>
        <end position="302"/>
    </location>
</feature>
<dbReference type="Pfam" id="PF03114">
    <property type="entry name" value="BAR"/>
    <property type="match status" value="1"/>
</dbReference>
<organism evidence="4 5">
    <name type="scientific">Zalerion maritima</name>
    <dbReference type="NCBI Taxonomy" id="339359"/>
    <lineage>
        <taxon>Eukaryota</taxon>
        <taxon>Fungi</taxon>
        <taxon>Dikarya</taxon>
        <taxon>Ascomycota</taxon>
        <taxon>Pezizomycotina</taxon>
        <taxon>Sordariomycetes</taxon>
        <taxon>Lulworthiomycetidae</taxon>
        <taxon>Lulworthiales</taxon>
        <taxon>Lulworthiaceae</taxon>
        <taxon>Zalerion</taxon>
    </lineage>
</organism>
<dbReference type="SMART" id="SM00721">
    <property type="entry name" value="BAR"/>
    <property type="match status" value="1"/>
</dbReference>
<accession>A0AAD5RVF6</accession>
<dbReference type="SUPFAM" id="SSF103657">
    <property type="entry name" value="BAR/IMD domain-like"/>
    <property type="match status" value="1"/>
</dbReference>
<dbReference type="EMBL" id="JAKWBI020000069">
    <property type="protein sequence ID" value="KAJ2903858.1"/>
    <property type="molecule type" value="Genomic_DNA"/>
</dbReference>
<dbReference type="CDD" id="cd07593">
    <property type="entry name" value="BAR_MUG137_fungi"/>
    <property type="match status" value="1"/>
</dbReference>
<dbReference type="Proteomes" id="UP001201980">
    <property type="component" value="Unassembled WGS sequence"/>
</dbReference>
<dbReference type="InterPro" id="IPR027267">
    <property type="entry name" value="AH/BAR_dom_sf"/>
</dbReference>
<feature type="coiled-coil region" evidence="1">
    <location>
        <begin position="128"/>
        <end position="200"/>
    </location>
</feature>
<proteinExistence type="predicted"/>
<dbReference type="AlphaFoldDB" id="A0AAD5RVF6"/>
<dbReference type="PROSITE" id="PS51021">
    <property type="entry name" value="BAR"/>
    <property type="match status" value="1"/>
</dbReference>
<evidence type="ECO:0000256" key="1">
    <source>
        <dbReference type="SAM" id="Coils"/>
    </source>
</evidence>
<evidence type="ECO:0000313" key="5">
    <source>
        <dbReference type="Proteomes" id="UP001201980"/>
    </source>
</evidence>
<dbReference type="InterPro" id="IPR004148">
    <property type="entry name" value="BAR_dom"/>
</dbReference>
<name>A0AAD5RVF6_9PEZI</name>
<keyword evidence="1" id="KW-0175">Coiled coil</keyword>
<reference evidence="4" key="1">
    <citation type="submission" date="2022-07" db="EMBL/GenBank/DDBJ databases">
        <title>Draft genome sequence of Zalerion maritima ATCC 34329, a (micro)plastics degrading marine fungus.</title>
        <authorList>
            <person name="Paco A."/>
            <person name="Goncalves M.F.M."/>
            <person name="Rocha-Santos T.A.P."/>
            <person name="Alves A."/>
        </authorList>
    </citation>
    <scope>NUCLEOTIDE SEQUENCE</scope>
    <source>
        <strain evidence="4">ATCC 34329</strain>
    </source>
</reference>
<evidence type="ECO:0000259" key="3">
    <source>
        <dbReference type="PROSITE" id="PS51021"/>
    </source>
</evidence>
<feature type="compositionally biased region" description="Low complexity" evidence="2">
    <location>
        <begin position="391"/>
        <end position="403"/>
    </location>
</feature>
<evidence type="ECO:0000313" key="4">
    <source>
        <dbReference type="EMBL" id="KAJ2903858.1"/>
    </source>
</evidence>
<feature type="region of interest" description="Disordered" evidence="2">
    <location>
        <begin position="226"/>
        <end position="433"/>
    </location>
</feature>
<comment type="caution">
    <text evidence="4">The sequence shown here is derived from an EMBL/GenBank/DDBJ whole genome shotgun (WGS) entry which is preliminary data.</text>
</comment>
<keyword evidence="5" id="KW-1185">Reference proteome</keyword>
<sequence>MNFTKKMDRAFQWAGEKMGGDAHTNMPDEFKNLEIEMALRFKGMEKLQRSMSSYVKWLSSKGESFGPEKDKGAPSTHLGRVMTTHGEDFEPDSEFGACLIAMGRANERVASLQEHYTANATSHWLESLERSLAQMKEYQNARKKLESRRLAYDASMGKVNKAKREDFRLEEELRANKAKYEESSEDVLRRMQDIKEAERESINDVGMFLDVELDYHERCAEELRRARQNWPARSGSALSSPTNPRQRNGLSRTNTTSSYGAPLSRNQSRSTMYDEDREPPPEPVRMPMRSTSRMSLHSNASSAVPDLPLRPCLSRSSTIQSERRPAPTPPPMVSNAAALRGQLRPVNPPSRSTPNVFADDDSPRSSAGSPEWGERIDSPATSFGSGGFERTNSTTSINTNGIGTDRKKAPPPPPPSRSKKPPPPVPARRPGLY</sequence>
<gene>
    <name evidence="4" type="ORF">MKZ38_009241</name>
</gene>
<feature type="compositionally biased region" description="Polar residues" evidence="2">
    <location>
        <begin position="236"/>
        <end position="271"/>
    </location>
</feature>